<dbReference type="EMBL" id="CP001874">
    <property type="protein sequence ID" value="ADG87908.1"/>
    <property type="molecule type" value="Genomic_DNA"/>
</dbReference>
<protein>
    <submittedName>
        <fullName evidence="4">Peptidase M23</fullName>
    </submittedName>
</protein>
<dbReference type="KEGG" id="tbi:Tbis_1186"/>
<feature type="chain" id="PRO_5039684056" evidence="2">
    <location>
        <begin position="17"/>
        <end position="274"/>
    </location>
</feature>
<dbReference type="SUPFAM" id="SSF51261">
    <property type="entry name" value="Duplicated hybrid motif"/>
    <property type="match status" value="1"/>
</dbReference>
<feature type="signal peptide" evidence="2">
    <location>
        <begin position="1"/>
        <end position="16"/>
    </location>
</feature>
<feature type="region of interest" description="Disordered" evidence="1">
    <location>
        <begin position="26"/>
        <end position="47"/>
    </location>
</feature>
<evidence type="ECO:0000256" key="1">
    <source>
        <dbReference type="SAM" id="MobiDB-lite"/>
    </source>
</evidence>
<evidence type="ECO:0000256" key="2">
    <source>
        <dbReference type="SAM" id="SignalP"/>
    </source>
</evidence>
<evidence type="ECO:0000313" key="5">
    <source>
        <dbReference type="Proteomes" id="UP000006640"/>
    </source>
</evidence>
<reference evidence="4 5" key="1">
    <citation type="submission" date="2010-01" db="EMBL/GenBank/DDBJ databases">
        <title>The complete genome of Thermobispora bispora DSM 43833.</title>
        <authorList>
            <consortium name="US DOE Joint Genome Institute (JGI-PGF)"/>
            <person name="Lucas S."/>
            <person name="Copeland A."/>
            <person name="Lapidus A."/>
            <person name="Glavina del Rio T."/>
            <person name="Dalin E."/>
            <person name="Tice H."/>
            <person name="Bruce D."/>
            <person name="Goodwin L."/>
            <person name="Pitluck S."/>
            <person name="Kyrpides N."/>
            <person name="Mavromatis K."/>
            <person name="Ivanova N."/>
            <person name="Mikhailova N."/>
            <person name="Chertkov O."/>
            <person name="Brettin T."/>
            <person name="Detter J.C."/>
            <person name="Han C."/>
            <person name="Larimer F."/>
            <person name="Land M."/>
            <person name="Hauser L."/>
            <person name="Markowitz V."/>
            <person name="Cheng J.-F."/>
            <person name="Hugenholtz P."/>
            <person name="Woyke T."/>
            <person name="Wu D."/>
            <person name="Jando M."/>
            <person name="Schneider S."/>
            <person name="Klenk H.-P."/>
            <person name="Eisen J.A."/>
        </authorList>
    </citation>
    <scope>NUCLEOTIDE SEQUENCE [LARGE SCALE GENOMIC DNA]</scope>
    <source>
        <strain evidence="5">ATCC 19993 / DSM 43833 / CBS 139.67 / JCM 10125 / KCTC 9307 / NBRC 14880 / R51</strain>
    </source>
</reference>
<evidence type="ECO:0000313" key="4">
    <source>
        <dbReference type="EMBL" id="ADG87908.1"/>
    </source>
</evidence>
<feature type="region of interest" description="Disordered" evidence="1">
    <location>
        <begin position="231"/>
        <end position="274"/>
    </location>
</feature>
<dbReference type="InterPro" id="IPR011055">
    <property type="entry name" value="Dup_hybrid_motif"/>
</dbReference>
<dbReference type="AlphaFoldDB" id="D6Y8L1"/>
<accession>D6Y8L1</accession>
<dbReference type="HOGENOM" id="CLU_083333_0_0_11"/>
<dbReference type="CDD" id="cd12797">
    <property type="entry name" value="M23_peptidase"/>
    <property type="match status" value="1"/>
</dbReference>
<dbReference type="Proteomes" id="UP000006640">
    <property type="component" value="Chromosome"/>
</dbReference>
<keyword evidence="5" id="KW-1185">Reference proteome</keyword>
<organism evidence="4 5">
    <name type="scientific">Thermobispora bispora (strain ATCC 19993 / DSM 43833 / CBS 139.67 / JCM 10125 / KCTC 9307 / NBRC 14880 / R51)</name>
    <dbReference type="NCBI Taxonomy" id="469371"/>
    <lineage>
        <taxon>Bacteria</taxon>
        <taxon>Bacillati</taxon>
        <taxon>Actinomycetota</taxon>
        <taxon>Actinomycetes</taxon>
        <taxon>Streptosporangiales</taxon>
        <taxon>Streptosporangiaceae</taxon>
        <taxon>Thermobispora</taxon>
    </lineage>
</organism>
<dbReference type="Pfam" id="PF01551">
    <property type="entry name" value="Peptidase_M23"/>
    <property type="match status" value="1"/>
</dbReference>
<feature type="compositionally biased region" description="Low complexity" evidence="1">
    <location>
        <begin position="26"/>
        <end position="36"/>
    </location>
</feature>
<keyword evidence="2" id="KW-0732">Signal</keyword>
<dbReference type="InterPro" id="IPR016047">
    <property type="entry name" value="M23ase_b-sheet_dom"/>
</dbReference>
<proteinExistence type="predicted"/>
<feature type="domain" description="M23ase beta-sheet core" evidence="3">
    <location>
        <begin position="87"/>
        <end position="180"/>
    </location>
</feature>
<gene>
    <name evidence="4" type="ordered locus">Tbis_1186</name>
</gene>
<sequence length="274" mass="29157">MLTGAACLAAACGAPAAGVTGMSASTTPVAATSTPTGAEEISPPPGDPPVLIPPPKVSPYTYVFPVQGCKVSYRRKLLVLPKTTIWAKKGCAFVSPVDGEVREVNTTDRWSPATDRGPDREGRFVTILGVDGVLYLGGHLDTVDPKVRPGLKVKAGDRLGTVGNSGNARNTASNLYFAISWPAPPEYWWIRRGMVKPWPYLEAWEKGNRTYSPREEMLALRKRLGNLPPCTKLCGSAQTGGGGGSSRPQPNPRPTPTKKAAKKSPEPVVIDDVN</sequence>
<dbReference type="Gene3D" id="2.70.70.10">
    <property type="entry name" value="Glucose Permease (Domain IIA)"/>
    <property type="match status" value="1"/>
</dbReference>
<dbReference type="eggNOG" id="COG0739">
    <property type="taxonomic scope" value="Bacteria"/>
</dbReference>
<evidence type="ECO:0000259" key="3">
    <source>
        <dbReference type="Pfam" id="PF01551"/>
    </source>
</evidence>
<dbReference type="STRING" id="469371.Tbis_1186"/>
<name>D6Y8L1_THEBD</name>